<reference evidence="1 2" key="1">
    <citation type="journal article" date="2015" name="Genome Biol. Evol.">
        <title>Comparative Genomics of a Bacterivorous Green Alga Reveals Evolutionary Causalities and Consequences of Phago-Mixotrophic Mode of Nutrition.</title>
        <authorList>
            <person name="Burns J.A."/>
            <person name="Paasch A."/>
            <person name="Narechania A."/>
            <person name="Kim E."/>
        </authorList>
    </citation>
    <scope>NUCLEOTIDE SEQUENCE [LARGE SCALE GENOMIC DNA]</scope>
    <source>
        <strain evidence="1 2">PLY_AMNH</strain>
    </source>
</reference>
<name>A0AAE0GPQ6_9CHLO</name>
<accession>A0AAE0GPQ6</accession>
<gene>
    <name evidence="1" type="ORF">CYMTET_10316</name>
</gene>
<proteinExistence type="predicted"/>
<organism evidence="1 2">
    <name type="scientific">Cymbomonas tetramitiformis</name>
    <dbReference type="NCBI Taxonomy" id="36881"/>
    <lineage>
        <taxon>Eukaryota</taxon>
        <taxon>Viridiplantae</taxon>
        <taxon>Chlorophyta</taxon>
        <taxon>Pyramimonadophyceae</taxon>
        <taxon>Pyramimonadales</taxon>
        <taxon>Pyramimonadaceae</taxon>
        <taxon>Cymbomonas</taxon>
    </lineage>
</organism>
<dbReference type="Proteomes" id="UP001190700">
    <property type="component" value="Unassembled WGS sequence"/>
</dbReference>
<evidence type="ECO:0000313" key="2">
    <source>
        <dbReference type="Proteomes" id="UP001190700"/>
    </source>
</evidence>
<dbReference type="EMBL" id="LGRX02003643">
    <property type="protein sequence ID" value="KAK3281922.1"/>
    <property type="molecule type" value="Genomic_DNA"/>
</dbReference>
<dbReference type="AlphaFoldDB" id="A0AAE0GPQ6"/>
<comment type="caution">
    <text evidence="1">The sequence shown here is derived from an EMBL/GenBank/DDBJ whole genome shotgun (WGS) entry which is preliminary data.</text>
</comment>
<evidence type="ECO:0000313" key="1">
    <source>
        <dbReference type="EMBL" id="KAK3281922.1"/>
    </source>
</evidence>
<protein>
    <submittedName>
        <fullName evidence="1">Uncharacterized protein</fullName>
    </submittedName>
</protein>
<sequence>MKASVTGRRLPRRTTEPCRLPGGPGCQKMVLCAALSCQSHVMSCLRGAVMSERPARSEDLLRLQLYHPAEQVLEDCGLTGLMPPTRVTTLTANLPGTGVLATMSGLLSETSCAYPLSELVPPTSDKDHSWFTLQGSLRPEEVVKAALLDFLLAVEKRGPQDVQITQDGHLKLSPTVRFFKDGIGSVFLPGSYPWRTNTLGKGFFAPLDYRCHVEGYAIEKKFPPAMQSCLKRLASMDQEAVAKRYGFTAEVFGAGTRISEAAAAGVIRRARLLLDVGFEEALLSQVKMKSATARGGPGGQIPDAPHCGVVEQYPTSELYGRKNTPSAAAKTPSKTSITHAAKEMSETVGTQAMGAKALEGPAPDATASTHGFAGASSPGTALPARHVFDDVGNAQETVHVPLDVQSNAPIRQKRRFIPAE</sequence>
<keyword evidence="2" id="KW-1185">Reference proteome</keyword>